<comment type="subcellular location">
    <subcellularLocation>
        <location evidence="1">Nucleus</location>
    </subcellularLocation>
</comment>
<keyword evidence="10" id="KW-1185">Reference proteome</keyword>
<dbReference type="Proteomes" id="UP000504637">
    <property type="component" value="Unplaced"/>
</dbReference>
<feature type="region of interest" description="Disordered" evidence="8">
    <location>
        <begin position="432"/>
        <end position="486"/>
    </location>
</feature>
<dbReference type="InterPro" id="IPR036236">
    <property type="entry name" value="Znf_C2H2_sf"/>
</dbReference>
<organism evidence="11">
    <name type="scientific">Dissoconium aciculare CBS 342.82</name>
    <dbReference type="NCBI Taxonomy" id="1314786"/>
    <lineage>
        <taxon>Eukaryota</taxon>
        <taxon>Fungi</taxon>
        <taxon>Dikarya</taxon>
        <taxon>Ascomycota</taxon>
        <taxon>Pezizomycotina</taxon>
        <taxon>Dothideomycetes</taxon>
        <taxon>Dothideomycetidae</taxon>
        <taxon>Mycosphaerellales</taxon>
        <taxon>Dissoconiaceae</taxon>
        <taxon>Dissoconium</taxon>
    </lineage>
</organism>
<feature type="domain" description="C2H2-type" evidence="9">
    <location>
        <begin position="375"/>
        <end position="395"/>
    </location>
</feature>
<proteinExistence type="predicted"/>
<evidence type="ECO:0000256" key="1">
    <source>
        <dbReference type="ARBA" id="ARBA00004123"/>
    </source>
</evidence>
<name>A0A6J3MIW8_9PEZI</name>
<evidence type="ECO:0000256" key="3">
    <source>
        <dbReference type="ARBA" id="ARBA00022771"/>
    </source>
</evidence>
<dbReference type="GO" id="GO:0008270">
    <property type="term" value="F:zinc ion binding"/>
    <property type="evidence" value="ECO:0007669"/>
    <property type="project" value="UniProtKB-KW"/>
</dbReference>
<dbReference type="RefSeq" id="XP_033464897.1">
    <property type="nucleotide sequence ID" value="XM_033602404.1"/>
</dbReference>
<evidence type="ECO:0000259" key="9">
    <source>
        <dbReference type="SMART" id="SM00355"/>
    </source>
</evidence>
<feature type="region of interest" description="Disordered" evidence="8">
    <location>
        <begin position="191"/>
        <end position="255"/>
    </location>
</feature>
<keyword evidence="5" id="KW-0805">Transcription regulation</keyword>
<dbReference type="SMART" id="SM00355">
    <property type="entry name" value="ZnF_C2H2"/>
    <property type="match status" value="4"/>
</dbReference>
<keyword evidence="3" id="KW-0863">Zinc-finger</keyword>
<feature type="compositionally biased region" description="Polar residues" evidence="8">
    <location>
        <begin position="212"/>
        <end position="251"/>
    </location>
</feature>
<feature type="domain" description="C2H2-type" evidence="9">
    <location>
        <begin position="283"/>
        <end position="310"/>
    </location>
</feature>
<feature type="region of interest" description="Disordered" evidence="8">
    <location>
        <begin position="348"/>
        <end position="374"/>
    </location>
</feature>
<keyword evidence="2" id="KW-0479">Metal-binding</keyword>
<evidence type="ECO:0000256" key="7">
    <source>
        <dbReference type="ARBA" id="ARBA00023242"/>
    </source>
</evidence>
<gene>
    <name evidence="11" type="ORF">K489DRAFT_349592</name>
</gene>
<dbReference type="Gene3D" id="3.30.160.60">
    <property type="entry name" value="Classic Zinc Finger"/>
    <property type="match status" value="1"/>
</dbReference>
<sequence length="593" mass="65195">MATFADYPTQTMFNNGDDDFTLYPTQEWSSNLPFPQTTFADQQSYLNTVSFDALETQQSLTQFSEIDLAGFNPMLAAKQMLALQSPEFSPILSTSHDHRNPSLLSDSGASIPSTISSAVGSPSLQPQALDWQQMHLYPNIASQVDAGFPSTGLEYDTYSVADKSCVDPSLIQPFSPQSQYAGVQFGFAQAPSPSPSSVSMHSRGAPIVRAPRSNSPHMHIQSRTAKQSRLQRQPSVASDHSRQSSQSLASEDSNKGTCPIPTCGRYVKDLRAHKLTHQNERPMKCPILTCEYNVKGFARKYDKNRHTLTHYKGTMVCGFCPGSGSAAEKSFNRADVFKRHLTQVHGVEQTPPNARKRSPTAAGKGAAGRARGASGMCSTCNDTFANPQEFYEHLDDCVLRVVQQIDPGEAVNEKLLSSVADDADVKQSLEKLMLPTGSDENATGTLEEQEDDEDNDDTSDSTYGGQANKGSRIGGARKGLTHSKGGIPLADCGTGDKRKKNYPVFWGTSRDKMKMKKRVLCVFDGPRRLCKDEMMLDGDHEVRVHLPNLGDSRAWVSDLDIHTLYRAEGFLNATPEEKGPWMPEQNELEMLMM</sequence>
<protein>
    <recommendedName>
        <fullName evidence="9">C2H2-type domain-containing protein</fullName>
    </recommendedName>
</protein>
<keyword evidence="4" id="KW-0862">Zinc</keyword>
<dbReference type="PANTHER" id="PTHR46179:SF13">
    <property type="entry name" value="C2H2-TYPE DOMAIN-CONTAINING PROTEIN"/>
    <property type="match status" value="1"/>
</dbReference>
<evidence type="ECO:0000313" key="10">
    <source>
        <dbReference type="Proteomes" id="UP000504637"/>
    </source>
</evidence>
<dbReference type="OrthoDB" id="6077919at2759"/>
<evidence type="ECO:0000256" key="5">
    <source>
        <dbReference type="ARBA" id="ARBA00023015"/>
    </source>
</evidence>
<evidence type="ECO:0000256" key="6">
    <source>
        <dbReference type="ARBA" id="ARBA00023163"/>
    </source>
</evidence>
<dbReference type="GO" id="GO:0005634">
    <property type="term" value="C:nucleus"/>
    <property type="evidence" value="ECO:0007669"/>
    <property type="project" value="UniProtKB-SubCell"/>
</dbReference>
<evidence type="ECO:0000256" key="8">
    <source>
        <dbReference type="SAM" id="MobiDB-lite"/>
    </source>
</evidence>
<keyword evidence="6" id="KW-0804">Transcription</keyword>
<reference evidence="11" key="2">
    <citation type="submission" date="2020-04" db="EMBL/GenBank/DDBJ databases">
        <authorList>
            <consortium name="NCBI Genome Project"/>
        </authorList>
    </citation>
    <scope>NUCLEOTIDE SEQUENCE</scope>
    <source>
        <strain evidence="11">CBS 342.82</strain>
    </source>
</reference>
<dbReference type="InterPro" id="IPR013087">
    <property type="entry name" value="Znf_C2H2_type"/>
</dbReference>
<evidence type="ECO:0000313" key="11">
    <source>
        <dbReference type="RefSeq" id="XP_033464897.1"/>
    </source>
</evidence>
<dbReference type="GO" id="GO:0006357">
    <property type="term" value="P:regulation of transcription by RNA polymerase II"/>
    <property type="evidence" value="ECO:0007669"/>
    <property type="project" value="TreeGrafter"/>
</dbReference>
<feature type="compositionally biased region" description="Low complexity" evidence="8">
    <location>
        <begin position="361"/>
        <end position="374"/>
    </location>
</feature>
<reference evidence="11" key="1">
    <citation type="submission" date="2020-01" db="EMBL/GenBank/DDBJ databases">
        <authorList>
            <consortium name="DOE Joint Genome Institute"/>
            <person name="Haridas S."/>
            <person name="Albert R."/>
            <person name="Binder M."/>
            <person name="Bloem J."/>
            <person name="Labutti K."/>
            <person name="Salamov A."/>
            <person name="Andreopoulos B."/>
            <person name="Baker S.E."/>
            <person name="Barry K."/>
            <person name="Bills G."/>
            <person name="Bluhm B.H."/>
            <person name="Cannon C."/>
            <person name="Castanera R."/>
            <person name="Culley D.E."/>
            <person name="Daum C."/>
            <person name="Ezra D."/>
            <person name="Gonzalez J.B."/>
            <person name="Henrissat B."/>
            <person name="Kuo A."/>
            <person name="Liang C."/>
            <person name="Lipzen A."/>
            <person name="Lutzoni F."/>
            <person name="Magnuson J."/>
            <person name="Mondo S."/>
            <person name="Nolan M."/>
            <person name="Ohm R."/>
            <person name="Pangilinan J."/>
            <person name="Park H.-J."/>
            <person name="Ramirez L."/>
            <person name="Alfaro M."/>
            <person name="Sun H."/>
            <person name="Tritt A."/>
            <person name="Yoshinaga Y."/>
            <person name="Zwiers L.-H."/>
            <person name="Turgeon B.G."/>
            <person name="Goodwin S.B."/>
            <person name="Spatafora J.W."/>
            <person name="Crous P.W."/>
            <person name="Grigoriev I.V."/>
        </authorList>
    </citation>
    <scope>NUCLEOTIDE SEQUENCE</scope>
    <source>
        <strain evidence="11">CBS 342.82</strain>
    </source>
</reference>
<dbReference type="AlphaFoldDB" id="A0A6J3MIW8"/>
<dbReference type="PANTHER" id="PTHR46179">
    <property type="entry name" value="ZINC FINGER PROTEIN"/>
    <property type="match status" value="1"/>
</dbReference>
<accession>A0A6J3MIW8</accession>
<dbReference type="GeneID" id="54360204"/>
<dbReference type="SUPFAM" id="SSF57667">
    <property type="entry name" value="beta-beta-alpha zinc fingers"/>
    <property type="match status" value="1"/>
</dbReference>
<dbReference type="InterPro" id="IPR051061">
    <property type="entry name" value="Zinc_finger_trans_reg"/>
</dbReference>
<feature type="compositionally biased region" description="Acidic residues" evidence="8">
    <location>
        <begin position="447"/>
        <end position="459"/>
    </location>
</feature>
<reference evidence="11" key="3">
    <citation type="submission" date="2025-08" db="UniProtKB">
        <authorList>
            <consortium name="RefSeq"/>
        </authorList>
    </citation>
    <scope>IDENTIFICATION</scope>
    <source>
        <strain evidence="11">CBS 342.82</strain>
    </source>
</reference>
<feature type="domain" description="C2H2-type" evidence="9">
    <location>
        <begin position="315"/>
        <end position="345"/>
    </location>
</feature>
<keyword evidence="7" id="KW-0539">Nucleus</keyword>
<evidence type="ECO:0000256" key="2">
    <source>
        <dbReference type="ARBA" id="ARBA00022723"/>
    </source>
</evidence>
<evidence type="ECO:0000256" key="4">
    <source>
        <dbReference type="ARBA" id="ARBA00022833"/>
    </source>
</evidence>
<feature type="domain" description="C2H2-type" evidence="9">
    <location>
        <begin position="256"/>
        <end position="277"/>
    </location>
</feature>